<dbReference type="GO" id="GO:0016020">
    <property type="term" value="C:membrane"/>
    <property type="evidence" value="ECO:0007669"/>
    <property type="project" value="UniProtKB-SubCell"/>
</dbReference>
<feature type="transmembrane region" description="Helical" evidence="5">
    <location>
        <begin position="123"/>
        <end position="147"/>
    </location>
</feature>
<proteinExistence type="predicted"/>
<reference evidence="6 7" key="1">
    <citation type="submission" date="2023-11" db="EMBL/GenBank/DDBJ databases">
        <title>Halocaridina rubra genome assembly.</title>
        <authorList>
            <person name="Smith C."/>
        </authorList>
    </citation>
    <scope>NUCLEOTIDE SEQUENCE [LARGE SCALE GENOMIC DNA]</scope>
    <source>
        <strain evidence="6">EP-1</strain>
        <tissue evidence="6">Whole</tissue>
    </source>
</reference>
<organism evidence="6 7">
    <name type="scientific">Halocaridina rubra</name>
    <name type="common">Hawaiian red shrimp</name>
    <dbReference type="NCBI Taxonomy" id="373956"/>
    <lineage>
        <taxon>Eukaryota</taxon>
        <taxon>Metazoa</taxon>
        <taxon>Ecdysozoa</taxon>
        <taxon>Arthropoda</taxon>
        <taxon>Crustacea</taxon>
        <taxon>Multicrustacea</taxon>
        <taxon>Malacostraca</taxon>
        <taxon>Eumalacostraca</taxon>
        <taxon>Eucarida</taxon>
        <taxon>Decapoda</taxon>
        <taxon>Pleocyemata</taxon>
        <taxon>Caridea</taxon>
        <taxon>Atyoidea</taxon>
        <taxon>Atyidae</taxon>
        <taxon>Halocaridina</taxon>
    </lineage>
</organism>
<gene>
    <name evidence="6" type="ORF">SK128_025904</name>
</gene>
<evidence type="ECO:0000256" key="4">
    <source>
        <dbReference type="ARBA" id="ARBA00023136"/>
    </source>
</evidence>
<evidence type="ECO:0000256" key="5">
    <source>
        <dbReference type="SAM" id="Phobius"/>
    </source>
</evidence>
<keyword evidence="7" id="KW-1185">Reference proteome</keyword>
<feature type="transmembrane region" description="Helical" evidence="5">
    <location>
        <begin position="49"/>
        <end position="78"/>
    </location>
</feature>
<dbReference type="Proteomes" id="UP001381693">
    <property type="component" value="Unassembled WGS sequence"/>
</dbReference>
<evidence type="ECO:0000256" key="2">
    <source>
        <dbReference type="ARBA" id="ARBA00022692"/>
    </source>
</evidence>
<dbReference type="AlphaFoldDB" id="A0AAN8ZYE5"/>
<dbReference type="GO" id="GO:0015179">
    <property type="term" value="F:L-amino acid transmembrane transporter activity"/>
    <property type="evidence" value="ECO:0007669"/>
    <property type="project" value="TreeGrafter"/>
</dbReference>
<name>A0AAN8ZYE5_HALRR</name>
<dbReference type="Pfam" id="PF13520">
    <property type="entry name" value="AA_permease_2"/>
    <property type="match status" value="1"/>
</dbReference>
<keyword evidence="4 5" id="KW-0472">Membrane</keyword>
<protein>
    <submittedName>
        <fullName evidence="6">Uncharacterized protein</fullName>
    </submittedName>
</protein>
<dbReference type="EMBL" id="JAXCGZ010017552">
    <property type="protein sequence ID" value="KAK7067959.1"/>
    <property type="molecule type" value="Genomic_DNA"/>
</dbReference>
<evidence type="ECO:0000256" key="3">
    <source>
        <dbReference type="ARBA" id="ARBA00022989"/>
    </source>
</evidence>
<keyword evidence="2 5" id="KW-0812">Transmembrane</keyword>
<evidence type="ECO:0000313" key="6">
    <source>
        <dbReference type="EMBL" id="KAK7067959.1"/>
    </source>
</evidence>
<dbReference type="PANTHER" id="PTHR11785:SF528">
    <property type="entry name" value="AMINO ACID TRANSPORTER PROTEIN JHI-21"/>
    <property type="match status" value="1"/>
</dbReference>
<dbReference type="Gene3D" id="1.20.1740.10">
    <property type="entry name" value="Amino acid/polyamine transporter I"/>
    <property type="match status" value="1"/>
</dbReference>
<evidence type="ECO:0000313" key="7">
    <source>
        <dbReference type="Proteomes" id="UP001381693"/>
    </source>
</evidence>
<dbReference type="InterPro" id="IPR050598">
    <property type="entry name" value="AminoAcid_Transporter"/>
</dbReference>
<feature type="transmembrane region" description="Helical" evidence="5">
    <location>
        <begin position="185"/>
        <end position="204"/>
    </location>
</feature>
<comment type="caution">
    <text evidence="6">The sequence shown here is derived from an EMBL/GenBank/DDBJ whole genome shotgun (WGS) entry which is preliminary data.</text>
</comment>
<keyword evidence="3 5" id="KW-1133">Transmembrane helix</keyword>
<dbReference type="InterPro" id="IPR002293">
    <property type="entry name" value="AA/rel_permease1"/>
</dbReference>
<sequence length="230" mass="25948">MRSITDARFNVEVNEEWLEEVERFKYLGSHKARNGQMNPETFGNQKLGLIAWTISLFVACSIFGSLNGGIMTFSRVLYAGAREGQLPKCFSLVHINNKTPGVAIIASLIGSSVVIFANDYASILAYLSFAMNLMNLLCVLAFLWFRYNQPERHRPIKAWFGFPAVYLVLTIFVTIFPVIEQPIEIATASAALLLGLLVYYLAIYKKNKTIGRCMGKYPYVQNEPIITLER</sequence>
<feature type="transmembrane region" description="Helical" evidence="5">
    <location>
        <begin position="159"/>
        <end position="179"/>
    </location>
</feature>
<comment type="subcellular location">
    <subcellularLocation>
        <location evidence="1">Membrane</location>
        <topology evidence="1">Multi-pass membrane protein</topology>
    </subcellularLocation>
</comment>
<evidence type="ECO:0000256" key="1">
    <source>
        <dbReference type="ARBA" id="ARBA00004141"/>
    </source>
</evidence>
<accession>A0AAN8ZYE5</accession>
<dbReference type="PANTHER" id="PTHR11785">
    <property type="entry name" value="AMINO ACID TRANSPORTER"/>
    <property type="match status" value="1"/>
</dbReference>